<comment type="caution">
    <text evidence="2">The sequence shown here is derived from an EMBL/GenBank/DDBJ whole genome shotgun (WGS) entry which is preliminary data.</text>
</comment>
<protein>
    <recommendedName>
        <fullName evidence="4">Restriction endonuclease</fullName>
    </recommendedName>
</protein>
<feature type="transmembrane region" description="Helical" evidence="1">
    <location>
        <begin position="66"/>
        <end position="83"/>
    </location>
</feature>
<evidence type="ECO:0000313" key="2">
    <source>
        <dbReference type="EMBL" id="PSM42477.1"/>
    </source>
</evidence>
<gene>
    <name evidence="2" type="ORF">C6Y14_14780</name>
</gene>
<evidence type="ECO:0008006" key="4">
    <source>
        <dbReference type="Google" id="ProtNLM"/>
    </source>
</evidence>
<dbReference type="RefSeq" id="WP_107017114.1">
    <property type="nucleotide sequence ID" value="NZ_KZ679042.1"/>
</dbReference>
<keyword evidence="3" id="KW-1185">Reference proteome</keyword>
<evidence type="ECO:0000313" key="3">
    <source>
        <dbReference type="Proteomes" id="UP000240429"/>
    </source>
</evidence>
<dbReference type="EMBL" id="PYBJ01000008">
    <property type="protein sequence ID" value="PSM42477.1"/>
    <property type="molecule type" value="Genomic_DNA"/>
</dbReference>
<keyword evidence="1" id="KW-0472">Membrane</keyword>
<organism evidence="2 3">
    <name type="scientific">Streptomyces dioscori</name>
    <dbReference type="NCBI Taxonomy" id="2109333"/>
    <lineage>
        <taxon>Bacteria</taxon>
        <taxon>Bacillati</taxon>
        <taxon>Actinomycetota</taxon>
        <taxon>Actinomycetes</taxon>
        <taxon>Kitasatosporales</taxon>
        <taxon>Streptomycetaceae</taxon>
        <taxon>Streptomyces</taxon>
        <taxon>Streptomyces aurantiacus group</taxon>
    </lineage>
</organism>
<evidence type="ECO:0000256" key="1">
    <source>
        <dbReference type="SAM" id="Phobius"/>
    </source>
</evidence>
<dbReference type="Proteomes" id="UP000240429">
    <property type="component" value="Unassembled WGS sequence"/>
</dbReference>
<dbReference type="AlphaFoldDB" id="A0A2P8Q8A5"/>
<proteinExistence type="predicted"/>
<feature type="transmembrane region" description="Helical" evidence="1">
    <location>
        <begin position="38"/>
        <end position="60"/>
    </location>
</feature>
<keyword evidence="1" id="KW-0812">Transmembrane</keyword>
<sequence>MARLSWTSGPPRSSFSRRRHTVRRLRDQGLYGPRFRDVLPALAGAVVVVCAVAAGLAVGYRVGGPVVPVVGVSVPALVVAVEIRRRRPGARRRRGRYTADELRELDVQGLALAVARMLRRDGWRVRLLPAPDRPRLYARDSAGRQLDVAFRPVAEPLPDEALPDPRTRRHADGPRLQLVVHRGVFRDRDIRWAQRQGDTRLVNGSTLERWAEGTGLNELFDPPLWD</sequence>
<reference evidence="2 3" key="1">
    <citation type="submission" date="2018-03" db="EMBL/GenBank/DDBJ databases">
        <title>Streptomyces dioscori sp. nov., a novel endophytic actinobacterium isolated from bulbil of Dioscorea bulbifera L.</title>
        <authorList>
            <person name="Zhikuan W."/>
        </authorList>
    </citation>
    <scope>NUCLEOTIDE SEQUENCE [LARGE SCALE GENOMIC DNA]</scope>
    <source>
        <strain evidence="2 3">A217</strain>
    </source>
</reference>
<dbReference type="OrthoDB" id="4229891at2"/>
<name>A0A2P8Q8A5_9ACTN</name>
<keyword evidence="1" id="KW-1133">Transmembrane helix</keyword>
<accession>A0A2P8Q8A5</accession>